<evidence type="ECO:0000256" key="1">
    <source>
        <dbReference type="SAM" id="MobiDB-lite"/>
    </source>
</evidence>
<sequence>MDIYTTNKATSWLAVNYVESETGEEKLDDLHTECSIQFTGKVIVPTKDILSKIILTLNPTLKRKIKYKGKSKYIVYNLIKKEPCTDATTQLCVPENCKLTINHENQNYTKITFETKYIVNGESFSYDVVYMEDMSCLIQVLNHQINLLFPVKFNQNNVDGMMQVLNVLKVCKGILSKEHTATENTKENKLKTETWSSILDRDMNEARYRSKGCCKILSILATSDLICPSCSTITRMRKKRKLDENNNESTKSNKQPLKQNLNLQNTDNCKHFNKDKVEYKTESNNQNNISKKSENIEEDTCSDKFVNLTEEEDIDMNKLLDLICSKGVPDEFRVLLQSQISNSKSGLEKRRRRRDPKVSD</sequence>
<gene>
    <name evidence="2" type="ORF">MGAL_10B029673</name>
</gene>
<dbReference type="AlphaFoldDB" id="A0A8B6GY98"/>
<dbReference type="Proteomes" id="UP000596742">
    <property type="component" value="Unassembled WGS sequence"/>
</dbReference>
<feature type="region of interest" description="Disordered" evidence="1">
    <location>
        <begin position="238"/>
        <end position="265"/>
    </location>
</feature>
<name>A0A8B6GY98_MYTGA</name>
<dbReference type="EMBL" id="UYJE01009138">
    <property type="protein sequence ID" value="VDI70334.1"/>
    <property type="molecule type" value="Genomic_DNA"/>
</dbReference>
<evidence type="ECO:0000313" key="3">
    <source>
        <dbReference type="Proteomes" id="UP000596742"/>
    </source>
</evidence>
<organism evidence="2 3">
    <name type="scientific">Mytilus galloprovincialis</name>
    <name type="common">Mediterranean mussel</name>
    <dbReference type="NCBI Taxonomy" id="29158"/>
    <lineage>
        <taxon>Eukaryota</taxon>
        <taxon>Metazoa</taxon>
        <taxon>Spiralia</taxon>
        <taxon>Lophotrochozoa</taxon>
        <taxon>Mollusca</taxon>
        <taxon>Bivalvia</taxon>
        <taxon>Autobranchia</taxon>
        <taxon>Pteriomorphia</taxon>
        <taxon>Mytilida</taxon>
        <taxon>Mytiloidea</taxon>
        <taxon>Mytilidae</taxon>
        <taxon>Mytilinae</taxon>
        <taxon>Mytilus</taxon>
    </lineage>
</organism>
<accession>A0A8B6GY98</accession>
<keyword evidence="3" id="KW-1185">Reference proteome</keyword>
<feature type="compositionally biased region" description="Polar residues" evidence="1">
    <location>
        <begin position="247"/>
        <end position="265"/>
    </location>
</feature>
<comment type="caution">
    <text evidence="2">The sequence shown here is derived from an EMBL/GenBank/DDBJ whole genome shotgun (WGS) entry which is preliminary data.</text>
</comment>
<proteinExistence type="predicted"/>
<evidence type="ECO:0000313" key="2">
    <source>
        <dbReference type="EMBL" id="VDI70334.1"/>
    </source>
</evidence>
<reference evidence="2" key="1">
    <citation type="submission" date="2018-11" db="EMBL/GenBank/DDBJ databases">
        <authorList>
            <person name="Alioto T."/>
            <person name="Alioto T."/>
        </authorList>
    </citation>
    <scope>NUCLEOTIDE SEQUENCE</scope>
</reference>
<protein>
    <submittedName>
        <fullName evidence="2">Uncharacterized protein</fullName>
    </submittedName>
</protein>